<dbReference type="InterPro" id="IPR036691">
    <property type="entry name" value="Endo/exonu/phosph_ase_sf"/>
</dbReference>
<dbReference type="Pfam" id="PF14529">
    <property type="entry name" value="Exo_endo_phos_2"/>
    <property type="match status" value="1"/>
</dbReference>
<evidence type="ECO:0000313" key="3">
    <source>
        <dbReference type="Proteomes" id="UP001303046"/>
    </source>
</evidence>
<comment type="caution">
    <text evidence="2">The sequence shown here is derived from an EMBL/GenBank/DDBJ whole genome shotgun (WGS) entry which is preliminary data.</text>
</comment>
<protein>
    <recommendedName>
        <fullName evidence="1">Endonuclease/exonuclease/phosphatase domain-containing protein</fullName>
    </recommendedName>
</protein>
<dbReference type="Proteomes" id="UP001303046">
    <property type="component" value="Unassembled WGS sequence"/>
</dbReference>
<dbReference type="EMBL" id="JAVFWL010000001">
    <property type="protein sequence ID" value="KAK6730639.1"/>
    <property type="molecule type" value="Genomic_DNA"/>
</dbReference>
<dbReference type="Gene3D" id="3.60.10.10">
    <property type="entry name" value="Endonuclease/exonuclease/phosphatase"/>
    <property type="match status" value="1"/>
</dbReference>
<dbReference type="PANTHER" id="PTHR33395">
    <property type="entry name" value="TRANSCRIPTASE, PUTATIVE-RELATED-RELATED"/>
    <property type="match status" value="1"/>
</dbReference>
<evidence type="ECO:0000259" key="1">
    <source>
        <dbReference type="Pfam" id="PF14529"/>
    </source>
</evidence>
<dbReference type="PANTHER" id="PTHR33395:SF22">
    <property type="entry name" value="REVERSE TRANSCRIPTASE DOMAIN-CONTAINING PROTEIN"/>
    <property type="match status" value="1"/>
</dbReference>
<dbReference type="InterPro" id="IPR005135">
    <property type="entry name" value="Endo/exonuclease/phosphatase"/>
</dbReference>
<gene>
    <name evidence="2" type="primary">Necator_chrI.g3362</name>
    <name evidence="2" type="ORF">RB195_007233</name>
</gene>
<name>A0ABR1BW82_NECAM</name>
<organism evidence="2 3">
    <name type="scientific">Necator americanus</name>
    <name type="common">Human hookworm</name>
    <dbReference type="NCBI Taxonomy" id="51031"/>
    <lineage>
        <taxon>Eukaryota</taxon>
        <taxon>Metazoa</taxon>
        <taxon>Ecdysozoa</taxon>
        <taxon>Nematoda</taxon>
        <taxon>Chromadorea</taxon>
        <taxon>Rhabditida</taxon>
        <taxon>Rhabditina</taxon>
        <taxon>Rhabditomorpha</taxon>
        <taxon>Strongyloidea</taxon>
        <taxon>Ancylostomatidae</taxon>
        <taxon>Bunostominae</taxon>
        <taxon>Necator</taxon>
    </lineage>
</organism>
<feature type="domain" description="Endonuclease/exonuclease/phosphatase" evidence="1">
    <location>
        <begin position="20"/>
        <end position="123"/>
    </location>
</feature>
<sequence length="158" mass="17901">MAADMLCLELLSPFTRHSLKFVVTYRPPDSAKTDDDTLFDSIFELCLSSPKIIIVGDFNVDMNKHSNSITEHFKTLLESCDLAQNIHATTRLRPILDLVLSSGSSISDIKILPSFANSDHNVVSFKFDFNTEQPLYLPLPDFSRVNYSELRKFLARVD</sequence>
<reference evidence="2 3" key="1">
    <citation type="submission" date="2023-08" db="EMBL/GenBank/DDBJ databases">
        <title>A Necator americanus chromosomal reference genome.</title>
        <authorList>
            <person name="Ilik V."/>
            <person name="Petrzelkova K.J."/>
            <person name="Pardy F."/>
            <person name="Fuh T."/>
            <person name="Niatou-Singa F.S."/>
            <person name="Gouil Q."/>
            <person name="Baker L."/>
            <person name="Ritchie M.E."/>
            <person name="Jex A.R."/>
            <person name="Gazzola D."/>
            <person name="Li H."/>
            <person name="Toshio Fujiwara R."/>
            <person name="Zhan B."/>
            <person name="Aroian R.V."/>
            <person name="Pafco B."/>
            <person name="Schwarz E.M."/>
        </authorList>
    </citation>
    <scope>NUCLEOTIDE SEQUENCE [LARGE SCALE GENOMIC DNA]</scope>
    <source>
        <strain evidence="2 3">Aroian</strain>
        <tissue evidence="2">Whole animal</tissue>
    </source>
</reference>
<evidence type="ECO:0000313" key="2">
    <source>
        <dbReference type="EMBL" id="KAK6730639.1"/>
    </source>
</evidence>
<dbReference type="SUPFAM" id="SSF56219">
    <property type="entry name" value="DNase I-like"/>
    <property type="match status" value="1"/>
</dbReference>
<keyword evidence="3" id="KW-1185">Reference proteome</keyword>
<proteinExistence type="predicted"/>
<accession>A0ABR1BW82</accession>